<comment type="caution">
    <text evidence="2">The sequence shown here is derived from an EMBL/GenBank/DDBJ whole genome shotgun (WGS) entry which is preliminary data.</text>
</comment>
<keyword evidence="3" id="KW-1185">Reference proteome</keyword>
<gene>
    <name evidence="2" type="ORF">HanXRQr2_Chr02g0051781</name>
</gene>
<dbReference type="Gramene" id="mRNA:HanXRQr2_Chr02g0051781">
    <property type="protein sequence ID" value="mRNA:HanXRQr2_Chr02g0051781"/>
    <property type="gene ID" value="HanXRQr2_Chr02g0051781"/>
</dbReference>
<feature type="region of interest" description="Disordered" evidence="1">
    <location>
        <begin position="1"/>
        <end position="26"/>
    </location>
</feature>
<sequence length="79" mass="8245">MSSLLILHSPLRKLEPGEAKEEEDETAVADYKDYGAGAIGMDDQWSSQIPDAQWGGDVAQPSIDGAPVAAADWGAADGT</sequence>
<reference evidence="2" key="2">
    <citation type="submission" date="2020-06" db="EMBL/GenBank/DDBJ databases">
        <title>Helianthus annuus Genome sequencing and assembly Release 2.</title>
        <authorList>
            <person name="Gouzy J."/>
            <person name="Langlade N."/>
            <person name="Munos S."/>
        </authorList>
    </citation>
    <scope>NUCLEOTIDE SEQUENCE</scope>
    <source>
        <tissue evidence="2">Leaves</tissue>
    </source>
</reference>
<proteinExistence type="predicted"/>
<dbReference type="Proteomes" id="UP000215914">
    <property type="component" value="Unassembled WGS sequence"/>
</dbReference>
<evidence type="ECO:0000313" key="2">
    <source>
        <dbReference type="EMBL" id="KAF5817333.1"/>
    </source>
</evidence>
<dbReference type="EMBL" id="MNCJ02000317">
    <property type="protein sequence ID" value="KAF5817333.1"/>
    <property type="molecule type" value="Genomic_DNA"/>
</dbReference>
<reference evidence="2" key="1">
    <citation type="journal article" date="2017" name="Nature">
        <title>The sunflower genome provides insights into oil metabolism, flowering and Asterid evolution.</title>
        <authorList>
            <person name="Badouin H."/>
            <person name="Gouzy J."/>
            <person name="Grassa C.J."/>
            <person name="Murat F."/>
            <person name="Staton S.E."/>
            <person name="Cottret L."/>
            <person name="Lelandais-Briere C."/>
            <person name="Owens G.L."/>
            <person name="Carrere S."/>
            <person name="Mayjonade B."/>
            <person name="Legrand L."/>
            <person name="Gill N."/>
            <person name="Kane N.C."/>
            <person name="Bowers J.E."/>
            <person name="Hubner S."/>
            <person name="Bellec A."/>
            <person name="Berard A."/>
            <person name="Berges H."/>
            <person name="Blanchet N."/>
            <person name="Boniface M.C."/>
            <person name="Brunel D."/>
            <person name="Catrice O."/>
            <person name="Chaidir N."/>
            <person name="Claudel C."/>
            <person name="Donnadieu C."/>
            <person name="Faraut T."/>
            <person name="Fievet G."/>
            <person name="Helmstetter N."/>
            <person name="King M."/>
            <person name="Knapp S.J."/>
            <person name="Lai Z."/>
            <person name="Le Paslier M.C."/>
            <person name="Lippi Y."/>
            <person name="Lorenzon L."/>
            <person name="Mandel J.R."/>
            <person name="Marage G."/>
            <person name="Marchand G."/>
            <person name="Marquand E."/>
            <person name="Bret-Mestries E."/>
            <person name="Morien E."/>
            <person name="Nambeesan S."/>
            <person name="Nguyen T."/>
            <person name="Pegot-Espagnet P."/>
            <person name="Pouilly N."/>
            <person name="Raftis F."/>
            <person name="Sallet E."/>
            <person name="Schiex T."/>
            <person name="Thomas J."/>
            <person name="Vandecasteele C."/>
            <person name="Vares D."/>
            <person name="Vear F."/>
            <person name="Vautrin S."/>
            <person name="Crespi M."/>
            <person name="Mangin B."/>
            <person name="Burke J.M."/>
            <person name="Salse J."/>
            <person name="Munos S."/>
            <person name="Vincourt P."/>
            <person name="Rieseberg L.H."/>
            <person name="Langlade N.B."/>
        </authorList>
    </citation>
    <scope>NUCLEOTIDE SEQUENCE</scope>
    <source>
        <tissue evidence="2">Leaves</tissue>
    </source>
</reference>
<accession>A0A9K3JKV6</accession>
<evidence type="ECO:0000313" key="3">
    <source>
        <dbReference type="Proteomes" id="UP000215914"/>
    </source>
</evidence>
<protein>
    <submittedName>
        <fullName evidence="2">Uncharacterized protein</fullName>
    </submittedName>
</protein>
<organism evidence="2 3">
    <name type="scientific">Helianthus annuus</name>
    <name type="common">Common sunflower</name>
    <dbReference type="NCBI Taxonomy" id="4232"/>
    <lineage>
        <taxon>Eukaryota</taxon>
        <taxon>Viridiplantae</taxon>
        <taxon>Streptophyta</taxon>
        <taxon>Embryophyta</taxon>
        <taxon>Tracheophyta</taxon>
        <taxon>Spermatophyta</taxon>
        <taxon>Magnoliopsida</taxon>
        <taxon>eudicotyledons</taxon>
        <taxon>Gunneridae</taxon>
        <taxon>Pentapetalae</taxon>
        <taxon>asterids</taxon>
        <taxon>campanulids</taxon>
        <taxon>Asterales</taxon>
        <taxon>Asteraceae</taxon>
        <taxon>Asteroideae</taxon>
        <taxon>Heliantheae alliance</taxon>
        <taxon>Heliantheae</taxon>
        <taxon>Helianthus</taxon>
    </lineage>
</organism>
<dbReference type="AlphaFoldDB" id="A0A9K3JKV6"/>
<evidence type="ECO:0000256" key="1">
    <source>
        <dbReference type="SAM" id="MobiDB-lite"/>
    </source>
</evidence>
<name>A0A9K3JKV6_HELAN</name>
<feature type="region of interest" description="Disordered" evidence="1">
    <location>
        <begin position="42"/>
        <end position="64"/>
    </location>
</feature>